<dbReference type="VEuPathDB" id="ToxoDB:CSUI_004424"/>
<feature type="region of interest" description="Disordered" evidence="2">
    <location>
        <begin position="640"/>
        <end position="685"/>
    </location>
</feature>
<feature type="compositionally biased region" description="Basic and acidic residues" evidence="2">
    <location>
        <begin position="582"/>
        <end position="592"/>
    </location>
</feature>
<feature type="compositionally biased region" description="Low complexity" evidence="2">
    <location>
        <begin position="600"/>
        <end position="609"/>
    </location>
</feature>
<dbReference type="Gene3D" id="3.40.50.1820">
    <property type="entry name" value="alpha/beta hydrolase"/>
    <property type="match status" value="1"/>
</dbReference>
<feature type="region of interest" description="Disordered" evidence="2">
    <location>
        <begin position="1436"/>
        <end position="1484"/>
    </location>
</feature>
<reference evidence="3 4" key="1">
    <citation type="journal article" date="2017" name="Int. J. Parasitol.">
        <title>The genome of the protozoan parasite Cystoisospora suis and a reverse vaccinology approach to identify vaccine candidates.</title>
        <authorList>
            <person name="Palmieri N."/>
            <person name="Shrestha A."/>
            <person name="Ruttkowski B."/>
            <person name="Beck T."/>
            <person name="Vogl C."/>
            <person name="Tomley F."/>
            <person name="Blake D.P."/>
            <person name="Joachim A."/>
        </authorList>
    </citation>
    <scope>NUCLEOTIDE SEQUENCE [LARGE SCALE GENOMIC DNA]</scope>
    <source>
        <strain evidence="3 4">Wien I</strain>
    </source>
</reference>
<name>A0A2C6L1J8_9APIC</name>
<dbReference type="RefSeq" id="XP_067923403.1">
    <property type="nucleotide sequence ID" value="XM_068064615.1"/>
</dbReference>
<dbReference type="GeneID" id="94427826"/>
<comment type="similarity">
    <text evidence="1">Belongs to the peptidase S9A family.</text>
</comment>
<evidence type="ECO:0000313" key="3">
    <source>
        <dbReference type="EMBL" id="PHJ21723.1"/>
    </source>
</evidence>
<feature type="compositionally biased region" description="Polar residues" evidence="2">
    <location>
        <begin position="1529"/>
        <end position="1542"/>
    </location>
</feature>
<proteinExistence type="inferred from homology"/>
<feature type="compositionally biased region" description="Basic and acidic residues" evidence="2">
    <location>
        <begin position="1728"/>
        <end position="1737"/>
    </location>
</feature>
<feature type="region of interest" description="Disordered" evidence="2">
    <location>
        <begin position="1086"/>
        <end position="1106"/>
    </location>
</feature>
<feature type="region of interest" description="Disordered" evidence="2">
    <location>
        <begin position="1508"/>
        <end position="1542"/>
    </location>
</feature>
<evidence type="ECO:0000313" key="4">
    <source>
        <dbReference type="Proteomes" id="UP000221165"/>
    </source>
</evidence>
<sequence>MLTLRRSSHISGVFARSIIPPSQPLSADRHTRMYLRVLCHRRFSDDGFRTNHHSILAGGKNVVFSSSGYSTRPAARGHWWGGRRLGGEGEEAIRGDDGRLLRRREECFSFASREPTRLCFHSLGHVRISTEEEEESGREKQQGEEGRFSIEIKNIWRESGAEWKERNRYSCERETGGLKEPENVKSEKRNDETDLFGTTSPEVMYNVPVLYHNETEGISDRWRRMCSSHMRSLFSPFQSSRPEVLVEEVTGQLKNPRRSEENNEEEDEEEEGKNGDVERCRKEWREINEEERIAVMNVLTSPVNSYRNFVRASASKIFLLSQILQRLVIVSPSPIADRPYQQNHPMNEESEHLVPGHLSAGRSPDLFSVPSSLQSEEQHERTLECSGTGIENRDDKAISERDVKGKRKERGWQRKHNIKLALSNEEQEIIRRAAETAQEAVDLASGIPVDIVDNYAYYERPSSFSSEVLHRESSYPILCRRYVGHLLTPTEAVQEEDGGANNNRDGKTTQDREKIHMHVKSEKKKEGTDTLLTRPDKKLTTTEEQEEEEKQLHSAPSPFLPLTVGDVLARELLLFRRSNTHQQDDGRSESRGSRCSTENPSVSAASSSPSVYTALDLLQGEEQLIDLGWLARIASVRGEGSLREGGEKQNKRREEEEADKKRKHKQTHGDFKEDGKAIDAGASGSSLPFFTEPRIGVMRVLEPLRILGYTQCTDSSEICDLHFRNLQCPQHRLKQHNERESSEPGRSLDSTKASSFSHSSSCRFTSQSAASFPSVSPLQEDSAFFSNRDSKTEEVEDFLLETSWPIASFSSPSPSSPWECHEIPGVVIKNVKDIELFLLPPEQKLQARGTGLMSYTFPGVSSSYEELEENRFHPQEHAQHRHDSMLFGCLYTSVDKTTKRPHQLHRAIFRLQGQSQAFHSSLYYEEKKQKQDIPTDEPTLTLLSDEVLIDLEKDTDRNEADREKETEERKRVDCLHLSLNKSSDSSLFLIAATSRERTLTWILSPQAPLEQPHLLADTTPHFCIPRNRHLLIFDVANFNCVSVYTYPLQNLWTHVSSSVSVSQQAHCVSKGRQLPAPLLRFFPPSPSPSFSSSQGNNGPRVFQAEGGREESSICRCTGIRKRQREEEASVRSLQEHLDEKEGKRERFRNNQRPDHSFSSLLEHVFTIPSFLLADVDCNASGLVIYGIRPPCTPAMFGVQFNEERNNKTKATQSSSPFSFSPTSLHTSAACCSSVSMTSSFPDVSVKEIVLTQWEKARKGGERTIGVLQPGVNNRYSSSLLSFSFQSPFRPSLQLSLDLASGKLFSKDIQEVDVGFLYFSSRTFLSQYFRYYYQHLYCPFTSPSLSVPVPDSSSSANTLSAFRSSSSSPLPSLYSSRAKTTWSSHHTSASPRSGLIKEEIRLIPSCPSFGSSQVLYAPSRDGICEIPITLLLPLNGQHQADSEEKERKGENKECLRDDLLRRSSEMSKTSKNSVTLNPDRVDEKSKPRYSSVLPISFFHLLKESKKDGASHVPRARESDSSAFSFLPPNDSLSSRAKSTSERSPTFLSSCSPSFPAHPRPLLLHAYGCYKRPQSLWFSAANVFLLSLGWMIGFVHTRGEGAVEGEESTCGRGLKKYQVLDDMEDACMYLVANDLTTRPYLFLKCASAGGLIGGSFLAFQKMRSWFSGIIIRQGFLDVHSAMCISPCGKQETRDGDENVDRALGEEIGMAEKEGEREDQEGRENTFVSHTPDRRNGERRKASKQIEYGGAEEGEEDSLRELEELEWGYCGRHRREKTPRNGSRCDGFLESQHLSNILSYSPCSNFHPSEHFLFHHLFGGGKRRGEEEIGKKIVFSLHPHRYPGLIHRQPVNGIGPGGTSVDHEGKNELDSEAANFPSYSFSSSFYGHASLSPSKLLLVSSMGDTRVPVYHSVKFLSKCEALRRLYEKRKKTNSERVRDSVRKEGVEVQERRERSYPACKSGRKREEEKGRWRVRAGYHMVPTVTGETSERTPRVIDQANCMGDKGKKEKRKDMAGTVLSYFRLGGPDEGHVGRCSPLSHFYDEAEEICFLMNLLEERLACVFPRSEDKERSSTFYRSGR</sequence>
<keyword evidence="4" id="KW-1185">Reference proteome</keyword>
<feature type="compositionally biased region" description="Basic and acidic residues" evidence="2">
    <location>
        <begin position="640"/>
        <end position="660"/>
    </location>
</feature>
<feature type="compositionally biased region" description="Polar residues" evidence="2">
    <location>
        <begin position="1465"/>
        <end position="1475"/>
    </location>
</feature>
<dbReference type="InterPro" id="IPR029058">
    <property type="entry name" value="AB_hydrolase_fold"/>
</dbReference>
<feature type="region of interest" description="Disordered" evidence="2">
    <location>
        <begin position="1125"/>
        <end position="1153"/>
    </location>
</feature>
<organism evidence="3 4">
    <name type="scientific">Cystoisospora suis</name>
    <dbReference type="NCBI Taxonomy" id="483139"/>
    <lineage>
        <taxon>Eukaryota</taxon>
        <taxon>Sar</taxon>
        <taxon>Alveolata</taxon>
        <taxon>Apicomplexa</taxon>
        <taxon>Conoidasida</taxon>
        <taxon>Coccidia</taxon>
        <taxon>Eucoccidiorida</taxon>
        <taxon>Eimeriorina</taxon>
        <taxon>Sarcocystidae</taxon>
        <taxon>Cystoisospora</taxon>
    </lineage>
</organism>
<comment type="caution">
    <text evidence="3">The sequence shown here is derived from an EMBL/GenBank/DDBJ whole genome shotgun (WGS) entry which is preliminary data.</text>
</comment>
<dbReference type="OrthoDB" id="332855at2759"/>
<feature type="region of interest" description="Disordered" evidence="2">
    <location>
        <begin position="490"/>
        <end position="561"/>
    </location>
</feature>
<evidence type="ECO:0000256" key="2">
    <source>
        <dbReference type="SAM" id="MobiDB-lite"/>
    </source>
</evidence>
<feature type="region of interest" description="Disordered" evidence="2">
    <location>
        <begin position="248"/>
        <end position="277"/>
    </location>
</feature>
<protein>
    <submittedName>
        <fullName evidence="3">S9a b c catalytic domain protein</fullName>
    </submittedName>
</protein>
<feature type="region of interest" description="Disordered" evidence="2">
    <location>
        <begin position="172"/>
        <end position="199"/>
    </location>
</feature>
<feature type="compositionally biased region" description="Basic and acidic residues" evidence="2">
    <location>
        <begin position="172"/>
        <end position="192"/>
    </location>
</feature>
<feature type="compositionally biased region" description="Basic and acidic residues" evidence="2">
    <location>
        <begin position="1508"/>
        <end position="1518"/>
    </location>
</feature>
<feature type="compositionally biased region" description="Acidic residues" evidence="2">
    <location>
        <begin position="262"/>
        <end position="271"/>
    </location>
</feature>
<feature type="region of interest" description="Disordered" evidence="2">
    <location>
        <begin position="734"/>
        <end position="754"/>
    </location>
</feature>
<evidence type="ECO:0000256" key="1">
    <source>
        <dbReference type="ARBA" id="ARBA00005228"/>
    </source>
</evidence>
<feature type="compositionally biased region" description="Basic and acidic residues" evidence="2">
    <location>
        <begin position="1439"/>
        <end position="1464"/>
    </location>
</feature>
<dbReference type="PANTHER" id="PTHR11757:SF19">
    <property type="entry name" value="PROLYL ENDOPEPTIDASE-LIKE"/>
    <property type="match status" value="1"/>
</dbReference>
<feature type="compositionally biased region" description="Basic and acidic residues" evidence="2">
    <location>
        <begin position="504"/>
        <end position="541"/>
    </location>
</feature>
<feature type="compositionally biased region" description="Basic and acidic residues" evidence="2">
    <location>
        <begin position="1706"/>
        <end position="1721"/>
    </location>
</feature>
<dbReference type="SUPFAM" id="SSF53474">
    <property type="entry name" value="alpha/beta-Hydrolases"/>
    <property type="match status" value="1"/>
</dbReference>
<dbReference type="EMBL" id="MIGC01002068">
    <property type="protein sequence ID" value="PHJ21723.1"/>
    <property type="molecule type" value="Genomic_DNA"/>
</dbReference>
<gene>
    <name evidence="3" type="ORF">CSUI_004424</name>
</gene>
<feature type="region of interest" description="Disordered" evidence="2">
    <location>
        <begin position="579"/>
        <end position="609"/>
    </location>
</feature>
<accession>A0A2C6L1J8</accession>
<feature type="region of interest" description="Disordered" evidence="2">
    <location>
        <begin position="1706"/>
        <end position="1754"/>
    </location>
</feature>
<dbReference type="PANTHER" id="PTHR11757">
    <property type="entry name" value="PROTEASE FAMILY S9A OLIGOPEPTIDASE"/>
    <property type="match status" value="1"/>
</dbReference>
<dbReference type="Proteomes" id="UP000221165">
    <property type="component" value="Unassembled WGS sequence"/>
</dbReference>
<feature type="compositionally biased region" description="Basic and acidic residues" evidence="2">
    <location>
        <begin position="667"/>
        <end position="677"/>
    </location>
</feature>
<dbReference type="InterPro" id="IPR051543">
    <property type="entry name" value="Serine_Peptidase_S9A"/>
</dbReference>